<evidence type="ECO:0000256" key="1">
    <source>
        <dbReference type="ARBA" id="ARBA00004370"/>
    </source>
</evidence>
<keyword evidence="5" id="KW-0472">Membrane</keyword>
<dbReference type="CDD" id="cd06225">
    <property type="entry name" value="HAMP"/>
    <property type="match status" value="1"/>
</dbReference>
<dbReference type="InterPro" id="IPR024478">
    <property type="entry name" value="HlyB_4HB_MCP"/>
</dbReference>
<keyword evidence="9" id="KW-1185">Reference proteome</keyword>
<evidence type="ECO:0000256" key="5">
    <source>
        <dbReference type="SAM" id="Phobius"/>
    </source>
</evidence>
<dbReference type="PROSITE" id="PS50885">
    <property type="entry name" value="HAMP"/>
    <property type="match status" value="1"/>
</dbReference>
<evidence type="ECO:0000256" key="3">
    <source>
        <dbReference type="ARBA" id="ARBA00029447"/>
    </source>
</evidence>
<evidence type="ECO:0000256" key="2">
    <source>
        <dbReference type="ARBA" id="ARBA00023224"/>
    </source>
</evidence>
<dbReference type="SUPFAM" id="SSF58104">
    <property type="entry name" value="Methyl-accepting chemotaxis protein (MCP) signaling domain"/>
    <property type="match status" value="1"/>
</dbReference>
<keyword evidence="2 4" id="KW-0807">Transducer</keyword>
<dbReference type="PANTHER" id="PTHR32089:SF120">
    <property type="entry name" value="METHYL-ACCEPTING CHEMOTAXIS PROTEIN TLPQ"/>
    <property type="match status" value="1"/>
</dbReference>
<keyword evidence="5" id="KW-1133">Transmembrane helix</keyword>
<feature type="domain" description="Methyl-accepting transducer" evidence="6">
    <location>
        <begin position="269"/>
        <end position="505"/>
    </location>
</feature>
<comment type="caution">
    <text evidence="8">The sequence shown here is derived from an EMBL/GenBank/DDBJ whole genome shotgun (WGS) entry which is preliminary data.</text>
</comment>
<dbReference type="InterPro" id="IPR004090">
    <property type="entry name" value="Chemotax_Me-accpt_rcpt"/>
</dbReference>
<gene>
    <name evidence="8" type="ORF">ACFFJP_03305</name>
</gene>
<accession>A0ABV6BB78</accession>
<dbReference type="PROSITE" id="PS50111">
    <property type="entry name" value="CHEMOTAXIS_TRANSDUC_2"/>
    <property type="match status" value="1"/>
</dbReference>
<dbReference type="PRINTS" id="PR00260">
    <property type="entry name" value="CHEMTRNSDUCR"/>
</dbReference>
<evidence type="ECO:0000259" key="7">
    <source>
        <dbReference type="PROSITE" id="PS50885"/>
    </source>
</evidence>
<dbReference type="InterPro" id="IPR004089">
    <property type="entry name" value="MCPsignal_dom"/>
</dbReference>
<evidence type="ECO:0000313" key="9">
    <source>
        <dbReference type="Proteomes" id="UP001589813"/>
    </source>
</evidence>
<feature type="transmembrane region" description="Helical" evidence="5">
    <location>
        <begin position="12"/>
        <end position="32"/>
    </location>
</feature>
<protein>
    <submittedName>
        <fullName evidence="8">Methyl-accepting chemotaxis protein</fullName>
    </submittedName>
</protein>
<evidence type="ECO:0000256" key="4">
    <source>
        <dbReference type="PROSITE-ProRule" id="PRU00284"/>
    </source>
</evidence>
<evidence type="ECO:0000313" key="8">
    <source>
        <dbReference type="EMBL" id="MFC0047317.1"/>
    </source>
</evidence>
<reference evidence="8 9" key="1">
    <citation type="submission" date="2024-09" db="EMBL/GenBank/DDBJ databases">
        <authorList>
            <person name="Sun Q."/>
            <person name="Mori K."/>
        </authorList>
    </citation>
    <scope>NUCLEOTIDE SEQUENCE [LARGE SCALE GENOMIC DNA]</scope>
    <source>
        <strain evidence="8 9">KCTC 23315</strain>
    </source>
</reference>
<dbReference type="Gene3D" id="1.10.287.950">
    <property type="entry name" value="Methyl-accepting chemotaxis protein"/>
    <property type="match status" value="1"/>
</dbReference>
<dbReference type="InterPro" id="IPR003660">
    <property type="entry name" value="HAMP_dom"/>
</dbReference>
<proteinExistence type="inferred from homology"/>
<feature type="transmembrane region" description="Helical" evidence="5">
    <location>
        <begin position="189"/>
        <end position="210"/>
    </location>
</feature>
<comment type="similarity">
    <text evidence="3">Belongs to the methyl-accepting chemotaxis (MCP) protein family.</text>
</comment>
<dbReference type="SMART" id="SM00283">
    <property type="entry name" value="MA"/>
    <property type="match status" value="1"/>
</dbReference>
<comment type="subcellular location">
    <subcellularLocation>
        <location evidence="1">Membrane</location>
    </subcellularLocation>
</comment>
<dbReference type="SMART" id="SM00304">
    <property type="entry name" value="HAMP"/>
    <property type="match status" value="1"/>
</dbReference>
<feature type="domain" description="HAMP" evidence="7">
    <location>
        <begin position="212"/>
        <end position="264"/>
    </location>
</feature>
<dbReference type="PANTHER" id="PTHR32089">
    <property type="entry name" value="METHYL-ACCEPTING CHEMOTAXIS PROTEIN MCPB"/>
    <property type="match status" value="1"/>
</dbReference>
<evidence type="ECO:0000259" key="6">
    <source>
        <dbReference type="PROSITE" id="PS50111"/>
    </source>
</evidence>
<sequence length="541" mass="58116">MQLQNVRIGVRLTIGFAFLGILLLIQGAFALYSMNSMHKITETIDKVTIPSLEHLAALNLNVMRMRVFTLRLLIAQNDSELQVAKDTIKEINQHIADARQLYEPLISIEGEQASYDQFGSAFLRYSQLKTEVATLVDANRHQEATTLANTGLADAANEMAKALLQLNEMITRHATEQAELSEESYGHSWSYVIGIVLVSLAMAAVASVVLSRSIVIPVRRALRLAQKVAGGDLTQSIEVSGKDEIAELAESMRTMQQNLRETIRHIVASSQTLASASEELNTVTDSAAAGMTQQNDEIQQAVAAITEMSAAVDEVAQTAMATSEASTQSAHNTQVSKQQVAQTVTAIKDINKDMAISAGLVGELAEQSQHIGKVLDVIRAIAEQTNLLALNAAIEAARAGDAGRGFAVVADEVRALAHRTQSSTKEIELMVQNIRGGTQAAVASMQHSRDKAEMALDQANKAGDALDMIAAQINRISDSNHIIASAAEQQSKAAREVDRNIINISDLATQSAAGAHETSAAAHDLSRLAVDLNSLVVRFIV</sequence>
<dbReference type="Pfam" id="PF12729">
    <property type="entry name" value="4HB_MCP_1"/>
    <property type="match status" value="1"/>
</dbReference>
<name>A0ABV6BB78_9GAMM</name>
<dbReference type="CDD" id="cd11386">
    <property type="entry name" value="MCP_signal"/>
    <property type="match status" value="1"/>
</dbReference>
<dbReference type="RefSeq" id="WP_377240497.1">
    <property type="nucleotide sequence ID" value="NZ_JBHLXP010000001.1"/>
</dbReference>
<dbReference type="Pfam" id="PF00015">
    <property type="entry name" value="MCPsignal"/>
    <property type="match status" value="1"/>
</dbReference>
<dbReference type="Proteomes" id="UP001589813">
    <property type="component" value="Unassembled WGS sequence"/>
</dbReference>
<keyword evidence="5" id="KW-0812">Transmembrane</keyword>
<dbReference type="Pfam" id="PF00672">
    <property type="entry name" value="HAMP"/>
    <property type="match status" value="1"/>
</dbReference>
<dbReference type="EMBL" id="JBHLXP010000001">
    <property type="protein sequence ID" value="MFC0047317.1"/>
    <property type="molecule type" value="Genomic_DNA"/>
</dbReference>
<organism evidence="8 9">
    <name type="scientific">Rheinheimera tilapiae</name>
    <dbReference type="NCBI Taxonomy" id="875043"/>
    <lineage>
        <taxon>Bacteria</taxon>
        <taxon>Pseudomonadati</taxon>
        <taxon>Pseudomonadota</taxon>
        <taxon>Gammaproteobacteria</taxon>
        <taxon>Chromatiales</taxon>
        <taxon>Chromatiaceae</taxon>
        <taxon>Rheinheimera</taxon>
    </lineage>
</organism>